<dbReference type="PANTHER" id="PTHR15073:SF5">
    <property type="entry name" value="MAP7 DOMAIN-CONTAINING PROTEIN 3"/>
    <property type="match status" value="1"/>
</dbReference>
<organism evidence="7 8">
    <name type="scientific">Cebus imitator</name>
    <name type="common">Panamanian white-faced capuchin</name>
    <name type="synonym">Cebus capucinus imitator</name>
    <dbReference type="NCBI Taxonomy" id="2715852"/>
    <lineage>
        <taxon>Eukaryota</taxon>
        <taxon>Metazoa</taxon>
        <taxon>Chordata</taxon>
        <taxon>Craniata</taxon>
        <taxon>Vertebrata</taxon>
        <taxon>Euteleostomi</taxon>
        <taxon>Mammalia</taxon>
        <taxon>Eutheria</taxon>
        <taxon>Euarchontoglires</taxon>
        <taxon>Primates</taxon>
        <taxon>Haplorrhini</taxon>
        <taxon>Platyrrhini</taxon>
        <taxon>Cebidae</taxon>
        <taxon>Cebinae</taxon>
        <taxon>Cebus</taxon>
    </lineage>
</organism>
<dbReference type="AlphaFoldDB" id="A0A2K5S9E0"/>
<name>A0A2K5S9E0_CEBIM</name>
<protein>
    <submittedName>
        <fullName evidence="7">MAP7 domain containing 3</fullName>
    </submittedName>
</protein>
<accession>A0A2K5S9E0</accession>
<evidence type="ECO:0000313" key="7">
    <source>
        <dbReference type="Ensembl" id="ENSCCAP00000037012.1"/>
    </source>
</evidence>
<dbReference type="OMA" id="CDMKTFR"/>
<evidence type="ECO:0000256" key="2">
    <source>
        <dbReference type="ARBA" id="ARBA00007525"/>
    </source>
</evidence>
<dbReference type="Pfam" id="PF05672">
    <property type="entry name" value="MAP7"/>
    <property type="match status" value="1"/>
</dbReference>
<evidence type="ECO:0000256" key="3">
    <source>
        <dbReference type="ARBA" id="ARBA00022490"/>
    </source>
</evidence>
<feature type="region of interest" description="Disordered" evidence="6">
    <location>
        <begin position="760"/>
        <end position="825"/>
    </location>
</feature>
<feature type="compositionally biased region" description="Basic and acidic residues" evidence="6">
    <location>
        <begin position="811"/>
        <end position="825"/>
    </location>
</feature>
<evidence type="ECO:0000256" key="6">
    <source>
        <dbReference type="SAM" id="MobiDB-lite"/>
    </source>
</evidence>
<evidence type="ECO:0000256" key="4">
    <source>
        <dbReference type="ARBA" id="ARBA00023054"/>
    </source>
</evidence>
<gene>
    <name evidence="7" type="primary">MAP7D3</name>
</gene>
<dbReference type="GO" id="GO:0008017">
    <property type="term" value="F:microtubule binding"/>
    <property type="evidence" value="ECO:0007669"/>
    <property type="project" value="Ensembl"/>
</dbReference>
<dbReference type="InterPro" id="IPR051483">
    <property type="entry name" value="MAP7_domain-containing"/>
</dbReference>
<keyword evidence="5" id="KW-0206">Cytoskeleton</keyword>
<dbReference type="Proteomes" id="UP000233040">
    <property type="component" value="Unassembled WGS sequence"/>
</dbReference>
<comment type="similarity">
    <text evidence="2">Belongs to the MAP7 family.</text>
</comment>
<comment type="subcellular location">
    <subcellularLocation>
        <location evidence="1">Cytoplasm</location>
        <location evidence="1">Cytoskeleton</location>
    </subcellularLocation>
</comment>
<dbReference type="GeneTree" id="ENSGT00950000182941"/>
<sequence>VMADGSAAGADGSTCLRELRPRMVAAAHQIAERQKQVVVNSISSRTPSIRATFKPVIDGSVLKNDEKQRLARERREEKKRQQNADKETQLLEKERKTNLRHKQQLEEKERKLRERKEKDERRRIAVEEKRHQKDEALKEKFTAILHQTLERRRLAKEYQQKRWSLGSSAMANSENKTANKQFSSTEKLEQGTSFALIRQMPSTSAGLKTSIAKKKTNKEKSLSLDRRNTKAHSSANTKQVEKKPGVPKYVMQYVTISLPKCTSDELRAFMLRISAAKIPPQTKVEEVPSEEVETPPKSMDAPSPVDVEIISNRNIEIIPKRNFYTDIISEESTDLSSLASLDMSSVMSTTESEMSMDTSSELSIEASSKVHLETFPKVSVEASLEVSLEAPPKVCAGAAPKENVKASSEENTEAMAKASVEAPPKTSFEASLEASHKAKVRDALRKSKTDQQALDPVAKKHLSYGECYTRSFSPANVCTLPSPVSSNQIQKNQLSSPLLKQSEQSADPSLFCKMPLQCAQSVQSESSADKNKKESLYLSNTENLNCILGKETKKIFAKLRRIAHRIRSRQEEEKRQEEMKQRVIKKSNDVEKKEAELLEAEELLKPEDGQQQKETEEKKGWPDQEDQEAPLQEGDTKIEAQGEADKHKKEHDRIISQNLKGRLQRKKRIEEVTKRRRKTDVNASKVTETPCHDTYEGALATSEESDTDSLNEMFPSGKDPSSRLKMSIKNIKKMPPKLVFLRDSNSQVYKEPKTYFNSDFKTFRPKSAKGTSTQAVISRPSTKGMTSRTTKTRKADETNTTNRCSPQTKSGFHDILPKPPDTWRR</sequence>
<feature type="compositionally biased region" description="Polar residues" evidence="6">
    <location>
        <begin position="769"/>
        <end position="789"/>
    </location>
</feature>
<dbReference type="GO" id="GO:0015630">
    <property type="term" value="C:microtubule cytoskeleton"/>
    <property type="evidence" value="ECO:0007669"/>
    <property type="project" value="InterPro"/>
</dbReference>
<reference evidence="7" key="2">
    <citation type="submission" date="2025-09" db="UniProtKB">
        <authorList>
            <consortium name="Ensembl"/>
        </authorList>
    </citation>
    <scope>IDENTIFICATION</scope>
</reference>
<keyword evidence="3" id="KW-0963">Cytoplasm</keyword>
<dbReference type="PANTHER" id="PTHR15073">
    <property type="entry name" value="MICROTUBULE-ASSOCIATED PROTEIN"/>
    <property type="match status" value="1"/>
</dbReference>
<feature type="region of interest" description="Disordered" evidence="6">
    <location>
        <begin position="282"/>
        <end position="304"/>
    </location>
</feature>
<reference evidence="7" key="1">
    <citation type="submission" date="2025-08" db="UniProtKB">
        <authorList>
            <consortium name="Ensembl"/>
        </authorList>
    </citation>
    <scope>IDENTIFICATION</scope>
</reference>
<proteinExistence type="inferred from homology"/>
<feature type="region of interest" description="Disordered" evidence="6">
    <location>
        <begin position="73"/>
        <end position="126"/>
    </location>
</feature>
<evidence type="ECO:0000313" key="8">
    <source>
        <dbReference type="Proteomes" id="UP000233040"/>
    </source>
</evidence>
<evidence type="ECO:0000256" key="1">
    <source>
        <dbReference type="ARBA" id="ARBA00004245"/>
    </source>
</evidence>
<feature type="region of interest" description="Disordered" evidence="6">
    <location>
        <begin position="205"/>
        <end position="242"/>
    </location>
</feature>
<feature type="compositionally biased region" description="Polar residues" evidence="6">
    <location>
        <begin position="798"/>
        <end position="810"/>
    </location>
</feature>
<dbReference type="STRING" id="9516.ENSCCAP00000037012"/>
<feature type="compositionally biased region" description="Basic and acidic residues" evidence="6">
    <location>
        <begin position="599"/>
        <end position="622"/>
    </location>
</feature>
<dbReference type="GO" id="GO:0046785">
    <property type="term" value="P:microtubule polymerization"/>
    <property type="evidence" value="ECO:0007669"/>
    <property type="project" value="Ensembl"/>
</dbReference>
<dbReference type="Ensembl" id="ENSCCAT00000054800.1">
    <property type="protein sequence ID" value="ENSCCAP00000037012.1"/>
    <property type="gene ID" value="ENSCCAG00000036385.1"/>
</dbReference>
<dbReference type="InterPro" id="IPR008604">
    <property type="entry name" value="MAP7_fam"/>
</dbReference>
<keyword evidence="4" id="KW-0175">Coiled coil</keyword>
<feature type="region of interest" description="Disordered" evidence="6">
    <location>
        <begin position="599"/>
        <end position="723"/>
    </location>
</feature>
<feature type="compositionally biased region" description="Basic and acidic residues" evidence="6">
    <location>
        <begin position="218"/>
        <end position="228"/>
    </location>
</feature>
<feature type="compositionally biased region" description="Basic and acidic residues" evidence="6">
    <location>
        <begin position="634"/>
        <end position="654"/>
    </location>
</feature>
<keyword evidence="8" id="KW-1185">Reference proteome</keyword>
<evidence type="ECO:0000256" key="5">
    <source>
        <dbReference type="ARBA" id="ARBA00023212"/>
    </source>
</evidence>